<gene>
    <name evidence="4" type="ORF">C9994_03100</name>
</gene>
<dbReference type="InterPro" id="IPR014729">
    <property type="entry name" value="Rossmann-like_a/b/a_fold"/>
</dbReference>
<evidence type="ECO:0000256" key="2">
    <source>
        <dbReference type="ARBA" id="ARBA00022695"/>
    </source>
</evidence>
<feature type="domain" description="Cytidyltransferase-like" evidence="3">
    <location>
        <begin position="142"/>
        <end position="268"/>
    </location>
</feature>
<evidence type="ECO:0000313" key="5">
    <source>
        <dbReference type="Proteomes" id="UP000240608"/>
    </source>
</evidence>
<dbReference type="Proteomes" id="UP000240608">
    <property type="component" value="Unassembled WGS sequence"/>
</dbReference>
<keyword evidence="2" id="KW-0548">Nucleotidyltransferase</keyword>
<reference evidence="4 5" key="1">
    <citation type="submission" date="2018-03" db="EMBL/GenBank/DDBJ databases">
        <title>Cross-interface Injection: A General Nanoliter Liquid Handling Method Applied to Single Cells Genome Amplification Automated Nanoliter Liquid Handling Applied to Single Cell Multiple Displacement Amplification.</title>
        <authorList>
            <person name="Yun J."/>
            <person name="Xu P."/>
            <person name="Xu J."/>
            <person name="Dai X."/>
            <person name="Wang Y."/>
            <person name="Zheng X."/>
            <person name="Cao C."/>
            <person name="Yi Q."/>
            <person name="Zhu Y."/>
            <person name="Wang L."/>
            <person name="Dong Z."/>
            <person name="Huang Y."/>
            <person name="Huang L."/>
            <person name="Du W."/>
        </authorList>
    </citation>
    <scope>NUCLEOTIDE SEQUENCE [LARGE SCALE GENOMIC DNA]</scope>
    <source>
        <strain evidence="4 5">Z-D1-2</strain>
    </source>
</reference>
<keyword evidence="1" id="KW-0808">Transferase</keyword>
<dbReference type="PANTHER" id="PTHR21342">
    <property type="entry name" value="PHOSPHOPANTETHEINE ADENYLYLTRANSFERASE"/>
    <property type="match status" value="1"/>
</dbReference>
<dbReference type="InterPro" id="IPR004821">
    <property type="entry name" value="Cyt_trans-like"/>
</dbReference>
<proteinExistence type="predicted"/>
<evidence type="ECO:0000313" key="4">
    <source>
        <dbReference type="EMBL" id="PTB97387.1"/>
    </source>
</evidence>
<organism evidence="4 5">
    <name type="scientific">Marivirga lumbricoides</name>
    <dbReference type="NCBI Taxonomy" id="1046115"/>
    <lineage>
        <taxon>Bacteria</taxon>
        <taxon>Pseudomonadati</taxon>
        <taxon>Bacteroidota</taxon>
        <taxon>Cytophagia</taxon>
        <taxon>Cytophagales</taxon>
        <taxon>Marivirgaceae</taxon>
        <taxon>Marivirga</taxon>
    </lineage>
</organism>
<dbReference type="Pfam" id="PF01467">
    <property type="entry name" value="CTP_transf_like"/>
    <property type="match status" value="1"/>
</dbReference>
<comment type="caution">
    <text evidence="4">The sequence shown here is derived from an EMBL/GenBank/DDBJ whole genome shotgun (WGS) entry which is preliminary data.</text>
</comment>
<dbReference type="NCBIfam" id="TIGR00125">
    <property type="entry name" value="cyt_tran_rel"/>
    <property type="match status" value="1"/>
</dbReference>
<accession>A0A2T4DUA4</accession>
<dbReference type="PANTHER" id="PTHR21342:SF0">
    <property type="entry name" value="BIFUNCTIONAL NMN ADENYLYLTRANSFERASE_NUDIX HYDROLASE"/>
    <property type="match status" value="1"/>
</dbReference>
<dbReference type="Gene3D" id="3.40.50.620">
    <property type="entry name" value="HUPs"/>
    <property type="match status" value="1"/>
</dbReference>
<protein>
    <recommendedName>
        <fullName evidence="3">Cytidyltransferase-like domain-containing protein</fullName>
    </recommendedName>
</protein>
<evidence type="ECO:0000256" key="1">
    <source>
        <dbReference type="ARBA" id="ARBA00022679"/>
    </source>
</evidence>
<evidence type="ECO:0000259" key="3">
    <source>
        <dbReference type="Pfam" id="PF01467"/>
    </source>
</evidence>
<dbReference type="AlphaFoldDB" id="A0A2T4DUA4"/>
<name>A0A2T4DUA4_9BACT</name>
<sequence>MKNRCLFLIEANEVELTFIKKLCKIAQSYEQAIFVLRNADLLNKKNTKTGNLISALHSILKSESKTPFLVIPYASKGNAGLSYWLRLKLLTPTFEKIFTTQAEDEKPSKQFINCDFELLEFEPKKRNPIVKTIDRDLKRGLFITRAQPLHNGHAAFIEEMANENDEFIILLAAAEQSHQSKNPLSATERLEMVHSYLNSYYTHRFYLVALPQNSFTLENMYELSYLLPDFQSVYATNPVIMSMCNSMNIPVKTLKQNVNISATEIRNRILKNESCEAMLPPIILSYLEKISFQERLQLINHQYQR</sequence>
<dbReference type="SUPFAM" id="SSF52374">
    <property type="entry name" value="Nucleotidylyl transferase"/>
    <property type="match status" value="1"/>
</dbReference>
<dbReference type="GO" id="GO:0016779">
    <property type="term" value="F:nucleotidyltransferase activity"/>
    <property type="evidence" value="ECO:0007669"/>
    <property type="project" value="UniProtKB-KW"/>
</dbReference>
<dbReference type="EMBL" id="PYVU01000015">
    <property type="protein sequence ID" value="PTB97387.1"/>
    <property type="molecule type" value="Genomic_DNA"/>
</dbReference>